<feature type="transmembrane region" description="Helical" evidence="5">
    <location>
        <begin position="195"/>
        <end position="215"/>
    </location>
</feature>
<feature type="transmembrane region" description="Helical" evidence="5">
    <location>
        <begin position="169"/>
        <end position="189"/>
    </location>
</feature>
<proteinExistence type="predicted"/>
<dbReference type="Proteomes" id="UP000253529">
    <property type="component" value="Unassembled WGS sequence"/>
</dbReference>
<comment type="subcellular location">
    <subcellularLocation>
        <location evidence="1">Membrane</location>
        <topology evidence="1">Multi-pass membrane protein</topology>
    </subcellularLocation>
</comment>
<reference evidence="6 7" key="1">
    <citation type="submission" date="2018-06" db="EMBL/GenBank/DDBJ databases">
        <title>Genomic Encyclopedia of Type Strains, Phase IV (KMG-IV): sequencing the most valuable type-strain genomes for metagenomic binning, comparative biology and taxonomic classification.</title>
        <authorList>
            <person name="Goeker M."/>
        </authorList>
    </citation>
    <scope>NUCLEOTIDE SEQUENCE [LARGE SCALE GENOMIC DNA]</scope>
    <source>
        <strain evidence="6 7">DSM 24875</strain>
    </source>
</reference>
<evidence type="ECO:0000256" key="4">
    <source>
        <dbReference type="ARBA" id="ARBA00023136"/>
    </source>
</evidence>
<feature type="transmembrane region" description="Helical" evidence="5">
    <location>
        <begin position="255"/>
        <end position="276"/>
    </location>
</feature>
<dbReference type="RefSeq" id="WP_113892963.1">
    <property type="nucleotide sequence ID" value="NZ_QNRK01000046.1"/>
</dbReference>
<evidence type="ECO:0000256" key="2">
    <source>
        <dbReference type="ARBA" id="ARBA00022692"/>
    </source>
</evidence>
<dbReference type="OrthoDB" id="581741at2"/>
<keyword evidence="4 5" id="KW-0472">Membrane</keyword>
<feature type="transmembrane region" description="Helical" evidence="5">
    <location>
        <begin position="40"/>
        <end position="62"/>
    </location>
</feature>
<evidence type="ECO:0000256" key="5">
    <source>
        <dbReference type="SAM" id="Phobius"/>
    </source>
</evidence>
<keyword evidence="2 5" id="KW-0812">Transmembrane</keyword>
<keyword evidence="7" id="KW-1185">Reference proteome</keyword>
<keyword evidence="3 5" id="KW-1133">Transmembrane helix</keyword>
<feature type="transmembrane region" description="Helical" evidence="5">
    <location>
        <begin position="136"/>
        <end position="157"/>
    </location>
</feature>
<organism evidence="6 7">
    <name type="scientific">Roseiarcus fermentans</name>
    <dbReference type="NCBI Taxonomy" id="1473586"/>
    <lineage>
        <taxon>Bacteria</taxon>
        <taxon>Pseudomonadati</taxon>
        <taxon>Pseudomonadota</taxon>
        <taxon>Alphaproteobacteria</taxon>
        <taxon>Hyphomicrobiales</taxon>
        <taxon>Roseiarcaceae</taxon>
        <taxon>Roseiarcus</taxon>
    </lineage>
</organism>
<dbReference type="Pfam" id="PF01758">
    <property type="entry name" value="SBF"/>
    <property type="match status" value="1"/>
</dbReference>
<protein>
    <submittedName>
        <fullName evidence="6">BASS family bile acid:Na+ symporter</fullName>
    </submittedName>
</protein>
<dbReference type="InterPro" id="IPR038770">
    <property type="entry name" value="Na+/solute_symporter_sf"/>
</dbReference>
<gene>
    <name evidence="6" type="ORF">DFR50_1469</name>
</gene>
<sequence length="281" mass="29203">MTAQSLILLALKASIVLAVFAIGLASRVDDTLFLLRRPGLLLRSILAINVVMPLVAAAMAWVFDLPEAVEVALVALAVSPVPPLLPKKQVKARGQPSYAIGLLVAAALVAIVFVPLAVELLGVVFQLPIHMNPWPIATLVFATVLAPLLAGVAVRRLAPDLAAGLSRPIGLVATVVLTLAFLAVLVTAWASIAALFGTGAFWAVAAFVGVGLAVGHGLGGPDPHDRTVLALAAATRHPGVAMAIVSANFPADRQVLPAFLLYIAFGAVLAIPYVMWRKRVT</sequence>
<name>A0A366ENN6_9HYPH</name>
<dbReference type="Gene3D" id="1.20.1530.20">
    <property type="match status" value="1"/>
</dbReference>
<evidence type="ECO:0000313" key="7">
    <source>
        <dbReference type="Proteomes" id="UP000253529"/>
    </source>
</evidence>
<dbReference type="GO" id="GO:0016020">
    <property type="term" value="C:membrane"/>
    <property type="evidence" value="ECO:0007669"/>
    <property type="project" value="UniProtKB-SubCell"/>
</dbReference>
<dbReference type="InterPro" id="IPR002657">
    <property type="entry name" value="BilAc:Na_symport/Acr3"/>
</dbReference>
<dbReference type="AlphaFoldDB" id="A0A366ENN6"/>
<comment type="caution">
    <text evidence="6">The sequence shown here is derived from an EMBL/GenBank/DDBJ whole genome shotgun (WGS) entry which is preliminary data.</text>
</comment>
<feature type="transmembrane region" description="Helical" evidence="5">
    <location>
        <begin position="6"/>
        <end position="28"/>
    </location>
</feature>
<dbReference type="EMBL" id="QNRK01000046">
    <property type="protein sequence ID" value="RBP03085.1"/>
    <property type="molecule type" value="Genomic_DNA"/>
</dbReference>
<feature type="transmembrane region" description="Helical" evidence="5">
    <location>
        <begin position="97"/>
        <end position="116"/>
    </location>
</feature>
<accession>A0A366ENN6</accession>
<evidence type="ECO:0000313" key="6">
    <source>
        <dbReference type="EMBL" id="RBP03085.1"/>
    </source>
</evidence>
<evidence type="ECO:0000256" key="1">
    <source>
        <dbReference type="ARBA" id="ARBA00004141"/>
    </source>
</evidence>
<evidence type="ECO:0000256" key="3">
    <source>
        <dbReference type="ARBA" id="ARBA00022989"/>
    </source>
</evidence>